<sequence>MSGEAASIPEDLTVTAIHEVAIAALSATTVGSLATVALVARSRRTLSRSLAQARAGAAVEQQRRDEALQHLVSGRLPSLALHLRSDHYPVPGLGDTSLSGTEFAALLDSVQELFAKVVLEERHRVDAAARAALRGAFMEVQAKSYQLQTDLDALQQTCEDEETLKNYFRLDHLNEQLVRLVQKGAIVAGSWPGLVRADTHLPDLVTGAKSRLHGFERISVHSKLRTETVGVVGRAAEPIAVACTELLANALESSRADLMVEVTLLQPDNGAVCIQIDDAGKGMTAEEASRAAQLLAGRQQALLTELGDPPALGFAAIGKLVADHGFQVTVDQASPYSGVRAIITIPPALVTSIDPHTDPLSAMSPVPAPAPRTPRRAITSAGPGAVGPDSDALPQRHRRGRRAAGLEERTAAGGHPPEPTQARSTWDDFEQGIAAGRAGTPSDIRNEDRT</sequence>
<feature type="domain" description="Histidine kinase/HSP90-like ATPase" evidence="7">
    <location>
        <begin position="241"/>
        <end position="347"/>
    </location>
</feature>
<gene>
    <name evidence="8" type="ORF">GCM10017667_53200</name>
</gene>
<comment type="caution">
    <text evidence="8">The sequence shown here is derived from an EMBL/GenBank/DDBJ whole genome shotgun (WGS) entry which is preliminary data.</text>
</comment>
<dbReference type="SUPFAM" id="SSF55874">
    <property type="entry name" value="ATPase domain of HSP90 chaperone/DNA topoisomerase II/histidine kinase"/>
    <property type="match status" value="1"/>
</dbReference>
<name>A0A919BUH9_STRFL</name>
<dbReference type="Pfam" id="PF02518">
    <property type="entry name" value="HATPase_c"/>
    <property type="match status" value="1"/>
</dbReference>
<proteinExistence type="predicted"/>
<evidence type="ECO:0000313" key="8">
    <source>
        <dbReference type="EMBL" id="GHG12932.1"/>
    </source>
</evidence>
<dbReference type="InterPro" id="IPR036890">
    <property type="entry name" value="HATPase_C_sf"/>
</dbReference>
<reference evidence="8" key="1">
    <citation type="journal article" date="2014" name="Int. J. Syst. Evol. Microbiol.">
        <title>Complete genome sequence of Corynebacterium casei LMG S-19264T (=DSM 44701T), isolated from a smear-ripened cheese.</title>
        <authorList>
            <consortium name="US DOE Joint Genome Institute (JGI-PGF)"/>
            <person name="Walter F."/>
            <person name="Albersmeier A."/>
            <person name="Kalinowski J."/>
            <person name="Ruckert C."/>
        </authorList>
    </citation>
    <scope>NUCLEOTIDE SEQUENCE</scope>
    <source>
        <strain evidence="8">JCM 4122</strain>
    </source>
</reference>
<dbReference type="AlphaFoldDB" id="A0A919BUH9"/>
<evidence type="ECO:0000256" key="2">
    <source>
        <dbReference type="ARBA" id="ARBA00012438"/>
    </source>
</evidence>
<feature type="region of interest" description="Disordered" evidence="6">
    <location>
        <begin position="360"/>
        <end position="450"/>
    </location>
</feature>
<dbReference type="InterPro" id="IPR003594">
    <property type="entry name" value="HATPase_dom"/>
</dbReference>
<evidence type="ECO:0000256" key="4">
    <source>
        <dbReference type="ARBA" id="ARBA00022679"/>
    </source>
</evidence>
<keyword evidence="9" id="KW-1185">Reference proteome</keyword>
<evidence type="ECO:0000256" key="3">
    <source>
        <dbReference type="ARBA" id="ARBA00022553"/>
    </source>
</evidence>
<dbReference type="GO" id="GO:0004673">
    <property type="term" value="F:protein histidine kinase activity"/>
    <property type="evidence" value="ECO:0007669"/>
    <property type="project" value="UniProtKB-EC"/>
</dbReference>
<dbReference type="InterPro" id="IPR050428">
    <property type="entry name" value="TCS_sensor_his_kinase"/>
</dbReference>
<dbReference type="PANTHER" id="PTHR45436">
    <property type="entry name" value="SENSOR HISTIDINE KINASE YKOH"/>
    <property type="match status" value="1"/>
</dbReference>
<dbReference type="EMBL" id="BNBE01000002">
    <property type="protein sequence ID" value="GHG12932.1"/>
    <property type="molecule type" value="Genomic_DNA"/>
</dbReference>
<dbReference type="EC" id="2.7.13.3" evidence="2"/>
<evidence type="ECO:0000256" key="1">
    <source>
        <dbReference type="ARBA" id="ARBA00000085"/>
    </source>
</evidence>
<dbReference type="Proteomes" id="UP000632849">
    <property type="component" value="Unassembled WGS sequence"/>
</dbReference>
<evidence type="ECO:0000259" key="7">
    <source>
        <dbReference type="Pfam" id="PF02518"/>
    </source>
</evidence>
<evidence type="ECO:0000256" key="6">
    <source>
        <dbReference type="SAM" id="MobiDB-lite"/>
    </source>
</evidence>
<keyword evidence="4" id="KW-0808">Transferase</keyword>
<dbReference type="Gene3D" id="3.30.565.10">
    <property type="entry name" value="Histidine kinase-like ATPase, C-terminal domain"/>
    <property type="match status" value="1"/>
</dbReference>
<dbReference type="PANTHER" id="PTHR45436:SF5">
    <property type="entry name" value="SENSOR HISTIDINE KINASE TRCS"/>
    <property type="match status" value="1"/>
</dbReference>
<protein>
    <recommendedName>
        <fullName evidence="2">histidine kinase</fullName>
        <ecNumber evidence="2">2.7.13.3</ecNumber>
    </recommendedName>
</protein>
<comment type="catalytic activity">
    <reaction evidence="1">
        <text>ATP + protein L-histidine = ADP + protein N-phospho-L-histidine.</text>
        <dbReference type="EC" id="2.7.13.3"/>
    </reaction>
</comment>
<keyword evidence="3" id="KW-0597">Phosphoprotein</keyword>
<dbReference type="GO" id="GO:0000160">
    <property type="term" value="P:phosphorelay signal transduction system"/>
    <property type="evidence" value="ECO:0007669"/>
    <property type="project" value="TreeGrafter"/>
</dbReference>
<keyword evidence="5" id="KW-0418">Kinase</keyword>
<reference evidence="8" key="2">
    <citation type="submission" date="2020-09" db="EMBL/GenBank/DDBJ databases">
        <authorList>
            <person name="Sun Q."/>
            <person name="Ohkuma M."/>
        </authorList>
    </citation>
    <scope>NUCLEOTIDE SEQUENCE</scope>
    <source>
        <strain evidence="8">JCM 4122</strain>
    </source>
</reference>
<evidence type="ECO:0000313" key="9">
    <source>
        <dbReference type="Proteomes" id="UP000632849"/>
    </source>
</evidence>
<dbReference type="GO" id="GO:0005886">
    <property type="term" value="C:plasma membrane"/>
    <property type="evidence" value="ECO:0007669"/>
    <property type="project" value="TreeGrafter"/>
</dbReference>
<organism evidence="8 9">
    <name type="scientific">Streptomyces filamentosus</name>
    <name type="common">Streptomyces roseosporus</name>
    <dbReference type="NCBI Taxonomy" id="67294"/>
    <lineage>
        <taxon>Bacteria</taxon>
        <taxon>Bacillati</taxon>
        <taxon>Actinomycetota</taxon>
        <taxon>Actinomycetes</taxon>
        <taxon>Kitasatosporales</taxon>
        <taxon>Streptomycetaceae</taxon>
        <taxon>Streptomyces</taxon>
    </lineage>
</organism>
<accession>A0A919BUH9</accession>
<evidence type="ECO:0000256" key="5">
    <source>
        <dbReference type="ARBA" id="ARBA00022777"/>
    </source>
</evidence>